<comment type="caution">
    <text evidence="12">The sequence shown here is derived from an EMBL/GenBank/DDBJ whole genome shotgun (WGS) entry which is preliminary data.</text>
</comment>
<evidence type="ECO:0000256" key="2">
    <source>
        <dbReference type="ARBA" id="ARBA00009657"/>
    </source>
</evidence>
<dbReference type="EMBL" id="NEDP02001345">
    <property type="protein sequence ID" value="OWF53434.1"/>
    <property type="molecule type" value="Genomic_DNA"/>
</dbReference>
<dbReference type="SUPFAM" id="SSF100895">
    <property type="entry name" value="Kazal-type serine protease inhibitors"/>
    <property type="match status" value="1"/>
</dbReference>
<dbReference type="GO" id="GO:0015347">
    <property type="term" value="F:sodium-independent organic anion transmembrane transporter activity"/>
    <property type="evidence" value="ECO:0007669"/>
    <property type="project" value="TreeGrafter"/>
</dbReference>
<dbReference type="InterPro" id="IPR002350">
    <property type="entry name" value="Kazal_dom"/>
</dbReference>
<dbReference type="PROSITE" id="PS51465">
    <property type="entry name" value="KAZAL_2"/>
    <property type="match status" value="1"/>
</dbReference>
<feature type="transmembrane region" description="Helical" evidence="8">
    <location>
        <begin position="51"/>
        <end position="75"/>
    </location>
</feature>
<feature type="transmembrane region" description="Helical" evidence="8">
    <location>
        <begin position="95"/>
        <end position="112"/>
    </location>
</feature>
<dbReference type="InterPro" id="IPR036058">
    <property type="entry name" value="Kazal_dom_sf"/>
</dbReference>
<keyword evidence="8" id="KW-0813">Transport</keyword>
<evidence type="ECO:0000256" key="3">
    <source>
        <dbReference type="ARBA" id="ARBA00022475"/>
    </source>
</evidence>
<evidence type="ECO:0000313" key="12">
    <source>
        <dbReference type="EMBL" id="OWF53434.1"/>
    </source>
</evidence>
<keyword evidence="4 8" id="KW-0812">Transmembrane</keyword>
<dbReference type="AlphaFoldDB" id="A0A210QXI0"/>
<dbReference type="OrthoDB" id="5062115at2759"/>
<evidence type="ECO:0000256" key="7">
    <source>
        <dbReference type="ARBA" id="ARBA00023157"/>
    </source>
</evidence>
<evidence type="ECO:0000259" key="10">
    <source>
        <dbReference type="PROSITE" id="PS50850"/>
    </source>
</evidence>
<evidence type="ECO:0000256" key="5">
    <source>
        <dbReference type="ARBA" id="ARBA00022989"/>
    </source>
</evidence>
<dbReference type="PROSITE" id="PS50850">
    <property type="entry name" value="MFS"/>
    <property type="match status" value="1"/>
</dbReference>
<sequence length="885" mass="96505">MGPTVEMSPSDGTDGQLDSGATAAGDDDVTIPCGWFSFHPRMCQRFRTPRWLLFCLCWVSFIQGMIVGGFTSVIISSVERRFQLSSTESGLISSFYDIASVLCLMPVSYFGGMGVKSRYLGLGMFTIGVGTLLFCLPHFTTDAYRMGTDDSSMLCTDTGGTKIECGASGSLSYYKYMFYFAMLIMGSGGSPLFTLGPTYLDDSVPVKSASTYLGIYHAMNILGPGVGFLVGGAFLKLYVDIDKVDVAKLNLNANSSQYVGAWWIGYLIGGVLAIVVAIPLAGFPKSLPDSAQFKHEKDKEVHANGDVEENIDSSTKGKKLDLMNLVQSLKILFLNPMFVCMLFVTITSGFLLAGFATFLPKFFEIQFGLSSSSAALYVGASAICAGAGGTFLGGYIVERFNLQIRGILKLSLVLLGCALLSSLIFIANCSRVPFAGINVAYGDLTKSAITFSGTFKNDSCHASCNCVRDNLNPVCGKDGITYFSPCFAGCTIVSQDKEIWEYTNCSCVGNVAGSVDATLGTCESSCQYLPVYVVFIIFNMFFSFCMTMPSLTASLRCIPTKQRTFGLGIQWVIAKCLGFIPGPIMFGKLIDMSCVYWQNDCGDEGSCILYDNEKLSYHFLAITVVGKALSLLFLLFALLVYKSPLDNGYGNDVKGKVADDGSDFNNTPDMGSHNVNGVRMRRMTEREIFNYAETENVAKVHHDSAHSEISGKPDVTKQNGVMINVAENTSISTDYESEIVDNDSSGSQNDGSEKEIIDETRSIDNEFESENGDTNTTLDKNLQTQNGLLMNNFFQNNESSKEDIGYQSQESDKSDEVSLEINSDAGSLQGNEGSDDKADDMNIGKIKREATMNIEDICDTEEFFKKYKKRDDIDQDKTLCEVEIV</sequence>
<feature type="transmembrane region" description="Helical" evidence="8">
    <location>
        <begin position="529"/>
        <end position="553"/>
    </location>
</feature>
<proteinExistence type="inferred from homology"/>
<feature type="transmembrane region" description="Helical" evidence="8">
    <location>
        <begin position="565"/>
        <end position="586"/>
    </location>
</feature>
<feature type="domain" description="Kazal-like" evidence="11">
    <location>
        <begin position="454"/>
        <end position="506"/>
    </location>
</feature>
<feature type="transmembrane region" description="Helical" evidence="8">
    <location>
        <begin position="407"/>
        <end position="427"/>
    </location>
</feature>
<feature type="region of interest" description="Disordered" evidence="9">
    <location>
        <begin position="760"/>
        <end position="779"/>
    </location>
</feature>
<evidence type="ECO:0000256" key="8">
    <source>
        <dbReference type="RuleBase" id="RU362056"/>
    </source>
</evidence>
<feature type="transmembrane region" description="Helical" evidence="8">
    <location>
        <begin position="259"/>
        <end position="283"/>
    </location>
</feature>
<dbReference type="Pfam" id="PF03137">
    <property type="entry name" value="OATP"/>
    <property type="match status" value="1"/>
</dbReference>
<gene>
    <name evidence="12" type="ORF">KP79_PYT23437</name>
</gene>
<organism evidence="12 13">
    <name type="scientific">Mizuhopecten yessoensis</name>
    <name type="common">Japanese scallop</name>
    <name type="synonym">Patinopecten yessoensis</name>
    <dbReference type="NCBI Taxonomy" id="6573"/>
    <lineage>
        <taxon>Eukaryota</taxon>
        <taxon>Metazoa</taxon>
        <taxon>Spiralia</taxon>
        <taxon>Lophotrochozoa</taxon>
        <taxon>Mollusca</taxon>
        <taxon>Bivalvia</taxon>
        <taxon>Autobranchia</taxon>
        <taxon>Pteriomorphia</taxon>
        <taxon>Pectinida</taxon>
        <taxon>Pectinoidea</taxon>
        <taxon>Pectinidae</taxon>
        <taxon>Mizuhopecten</taxon>
    </lineage>
</organism>
<dbReference type="InterPro" id="IPR036259">
    <property type="entry name" value="MFS_trans_sf"/>
</dbReference>
<evidence type="ECO:0000256" key="6">
    <source>
        <dbReference type="ARBA" id="ARBA00023136"/>
    </source>
</evidence>
<keyword evidence="7" id="KW-1015">Disulfide bond</keyword>
<dbReference type="SUPFAM" id="SSF103473">
    <property type="entry name" value="MFS general substrate transporter"/>
    <property type="match status" value="1"/>
</dbReference>
<dbReference type="PANTHER" id="PTHR11388:SF100">
    <property type="entry name" value="SOLUTE CARRIER ORGANIC ANION TRANSPORTER FAMILY MEMBER 4A1"/>
    <property type="match status" value="1"/>
</dbReference>
<comment type="similarity">
    <text evidence="2 8">Belongs to the organo anion transporter (TC 2.A.60) family.</text>
</comment>
<keyword evidence="8" id="KW-0406">Ion transport</keyword>
<evidence type="ECO:0000256" key="9">
    <source>
        <dbReference type="SAM" id="MobiDB-lite"/>
    </source>
</evidence>
<dbReference type="GO" id="GO:0043252">
    <property type="term" value="P:sodium-independent organic anion transport"/>
    <property type="evidence" value="ECO:0007669"/>
    <property type="project" value="TreeGrafter"/>
</dbReference>
<feature type="transmembrane region" description="Helical" evidence="8">
    <location>
        <begin position="619"/>
        <end position="641"/>
    </location>
</feature>
<dbReference type="Proteomes" id="UP000242188">
    <property type="component" value="Unassembled WGS sequence"/>
</dbReference>
<dbReference type="GO" id="GO:0006811">
    <property type="term" value="P:monoatomic ion transport"/>
    <property type="evidence" value="ECO:0007669"/>
    <property type="project" value="UniProtKB-KW"/>
</dbReference>
<dbReference type="CDD" id="cd17403">
    <property type="entry name" value="MFS_SLCO4_OATP4"/>
    <property type="match status" value="1"/>
</dbReference>
<feature type="transmembrane region" description="Helical" evidence="8">
    <location>
        <begin position="176"/>
        <end position="200"/>
    </location>
</feature>
<feature type="transmembrane region" description="Helical" evidence="8">
    <location>
        <begin position="221"/>
        <end position="239"/>
    </location>
</feature>
<feature type="transmembrane region" description="Helical" evidence="8">
    <location>
        <begin position="119"/>
        <end position="139"/>
    </location>
</feature>
<protein>
    <recommendedName>
        <fullName evidence="8">Solute carrier organic anion transporter family member</fullName>
    </recommendedName>
</protein>
<feature type="transmembrane region" description="Helical" evidence="8">
    <location>
        <begin position="332"/>
        <end position="355"/>
    </location>
</feature>
<feature type="domain" description="Major facilitator superfamily (MFS) profile" evidence="10">
    <location>
        <begin position="52"/>
        <end position="645"/>
    </location>
</feature>
<feature type="region of interest" description="Disordered" evidence="9">
    <location>
        <begin position="733"/>
        <end position="755"/>
    </location>
</feature>
<accession>A0A210QXI0</accession>
<evidence type="ECO:0000313" key="13">
    <source>
        <dbReference type="Proteomes" id="UP000242188"/>
    </source>
</evidence>
<keyword evidence="5 8" id="KW-1133">Transmembrane helix</keyword>
<feature type="transmembrane region" description="Helical" evidence="8">
    <location>
        <begin position="375"/>
        <end position="395"/>
    </location>
</feature>
<feature type="compositionally biased region" description="Basic and acidic residues" evidence="9">
    <location>
        <begin position="834"/>
        <end position="843"/>
    </location>
</feature>
<dbReference type="NCBIfam" id="TIGR00805">
    <property type="entry name" value="oat"/>
    <property type="match status" value="1"/>
</dbReference>
<dbReference type="Pfam" id="PF07648">
    <property type="entry name" value="Kazal_2"/>
    <property type="match status" value="1"/>
</dbReference>
<comment type="subcellular location">
    <subcellularLocation>
        <location evidence="1 8">Cell membrane</location>
        <topology evidence="1 8">Multi-pass membrane protein</topology>
    </subcellularLocation>
</comment>
<dbReference type="InterPro" id="IPR020846">
    <property type="entry name" value="MFS_dom"/>
</dbReference>
<name>A0A210QXI0_MIZYE</name>
<dbReference type="PANTHER" id="PTHR11388">
    <property type="entry name" value="ORGANIC ANION TRANSPORTER"/>
    <property type="match status" value="1"/>
</dbReference>
<dbReference type="GO" id="GO:0016323">
    <property type="term" value="C:basolateral plasma membrane"/>
    <property type="evidence" value="ECO:0007669"/>
    <property type="project" value="TreeGrafter"/>
</dbReference>
<evidence type="ECO:0000256" key="4">
    <source>
        <dbReference type="ARBA" id="ARBA00022692"/>
    </source>
</evidence>
<feature type="region of interest" description="Disordered" evidence="9">
    <location>
        <begin position="824"/>
        <end position="843"/>
    </location>
</feature>
<keyword evidence="3" id="KW-1003">Cell membrane</keyword>
<dbReference type="Gene3D" id="1.20.1250.20">
    <property type="entry name" value="MFS general substrate transporter like domains"/>
    <property type="match status" value="1"/>
</dbReference>
<keyword evidence="13" id="KW-1185">Reference proteome</keyword>
<evidence type="ECO:0000259" key="11">
    <source>
        <dbReference type="PROSITE" id="PS51465"/>
    </source>
</evidence>
<keyword evidence="6 8" id="KW-0472">Membrane</keyword>
<reference evidence="12 13" key="1">
    <citation type="journal article" date="2017" name="Nat. Ecol. Evol.">
        <title>Scallop genome provides insights into evolution of bilaterian karyotype and development.</title>
        <authorList>
            <person name="Wang S."/>
            <person name="Zhang J."/>
            <person name="Jiao W."/>
            <person name="Li J."/>
            <person name="Xun X."/>
            <person name="Sun Y."/>
            <person name="Guo X."/>
            <person name="Huan P."/>
            <person name="Dong B."/>
            <person name="Zhang L."/>
            <person name="Hu X."/>
            <person name="Sun X."/>
            <person name="Wang J."/>
            <person name="Zhao C."/>
            <person name="Wang Y."/>
            <person name="Wang D."/>
            <person name="Huang X."/>
            <person name="Wang R."/>
            <person name="Lv J."/>
            <person name="Li Y."/>
            <person name="Zhang Z."/>
            <person name="Liu B."/>
            <person name="Lu W."/>
            <person name="Hui Y."/>
            <person name="Liang J."/>
            <person name="Zhou Z."/>
            <person name="Hou R."/>
            <person name="Li X."/>
            <person name="Liu Y."/>
            <person name="Li H."/>
            <person name="Ning X."/>
            <person name="Lin Y."/>
            <person name="Zhao L."/>
            <person name="Xing Q."/>
            <person name="Dou J."/>
            <person name="Li Y."/>
            <person name="Mao J."/>
            <person name="Guo H."/>
            <person name="Dou H."/>
            <person name="Li T."/>
            <person name="Mu C."/>
            <person name="Jiang W."/>
            <person name="Fu Q."/>
            <person name="Fu X."/>
            <person name="Miao Y."/>
            <person name="Liu J."/>
            <person name="Yu Q."/>
            <person name="Li R."/>
            <person name="Liao H."/>
            <person name="Li X."/>
            <person name="Kong Y."/>
            <person name="Jiang Z."/>
            <person name="Chourrout D."/>
            <person name="Li R."/>
            <person name="Bao Z."/>
        </authorList>
    </citation>
    <scope>NUCLEOTIDE SEQUENCE [LARGE SCALE GENOMIC DNA]</scope>
    <source>
        <strain evidence="12 13">PY_sf001</strain>
    </source>
</reference>
<evidence type="ECO:0000256" key="1">
    <source>
        <dbReference type="ARBA" id="ARBA00004651"/>
    </source>
</evidence>
<dbReference type="InterPro" id="IPR004156">
    <property type="entry name" value="OATP"/>
</dbReference>
<dbReference type="Gene3D" id="3.30.60.30">
    <property type="match status" value="1"/>
</dbReference>